<protein>
    <submittedName>
        <fullName evidence="1">Uncharacterized protein</fullName>
    </submittedName>
</protein>
<dbReference type="AlphaFoldDB" id="A0A1L7I776"/>
<proteinExistence type="predicted"/>
<reference evidence="1 2" key="1">
    <citation type="submission" date="2016-07" db="EMBL/GenBank/DDBJ databases">
        <title>Multi-omics approach to identify versatile polysaccharide utilization systems of a marine flavobacterium Gramella flava.</title>
        <authorList>
            <person name="Tang K."/>
        </authorList>
    </citation>
    <scope>NUCLEOTIDE SEQUENCE [LARGE SCALE GENOMIC DNA]</scope>
    <source>
        <strain evidence="1 2">JLT2011</strain>
    </source>
</reference>
<dbReference type="Proteomes" id="UP000186230">
    <property type="component" value="Chromosome"/>
</dbReference>
<dbReference type="STRING" id="1229726.GRFL_2737"/>
<gene>
    <name evidence="1" type="ORF">GRFL_2737</name>
</gene>
<evidence type="ECO:0000313" key="2">
    <source>
        <dbReference type="Proteomes" id="UP000186230"/>
    </source>
</evidence>
<dbReference type="EMBL" id="CP016359">
    <property type="protein sequence ID" value="APU69461.1"/>
    <property type="molecule type" value="Genomic_DNA"/>
</dbReference>
<evidence type="ECO:0000313" key="1">
    <source>
        <dbReference type="EMBL" id="APU69461.1"/>
    </source>
</evidence>
<name>A0A1L7I776_9FLAO</name>
<organism evidence="1 2">
    <name type="scientific">Christiangramia flava JLT2011</name>
    <dbReference type="NCBI Taxonomy" id="1229726"/>
    <lineage>
        <taxon>Bacteria</taxon>
        <taxon>Pseudomonadati</taxon>
        <taxon>Bacteroidota</taxon>
        <taxon>Flavobacteriia</taxon>
        <taxon>Flavobacteriales</taxon>
        <taxon>Flavobacteriaceae</taxon>
        <taxon>Christiangramia</taxon>
    </lineage>
</organism>
<accession>A0A1L7I776</accession>
<keyword evidence="2" id="KW-1185">Reference proteome</keyword>
<dbReference type="KEGG" id="gfl:GRFL_2737"/>
<sequence length="48" mass="5482">MDKCLPGISRLIFDADQLLSLKCNFFTPLLFPKKDAFLQSCFGKLPLF</sequence>